<evidence type="ECO:0000256" key="1">
    <source>
        <dbReference type="SAM" id="SignalP"/>
    </source>
</evidence>
<feature type="domain" description="Apple" evidence="2">
    <location>
        <begin position="125"/>
        <end position="175"/>
    </location>
</feature>
<evidence type="ECO:0000313" key="4">
    <source>
        <dbReference type="Proteomes" id="UP000288716"/>
    </source>
</evidence>
<proteinExistence type="predicted"/>
<dbReference type="PROSITE" id="PS50948">
    <property type="entry name" value="PAN"/>
    <property type="match status" value="2"/>
</dbReference>
<keyword evidence="1" id="KW-0732">Signal</keyword>
<gene>
    <name evidence="3" type="ORF">B4U80_13001</name>
</gene>
<feature type="chain" id="PRO_5019255231" evidence="1">
    <location>
        <begin position="24"/>
        <end position="175"/>
    </location>
</feature>
<feature type="domain" description="Apple" evidence="2">
    <location>
        <begin position="26"/>
        <end position="112"/>
    </location>
</feature>
<keyword evidence="4" id="KW-1185">Reference proteome</keyword>
<dbReference type="PANTHER" id="PTHR47327:SF1">
    <property type="entry name" value="RE15579P"/>
    <property type="match status" value="1"/>
</dbReference>
<comment type="caution">
    <text evidence="3">The sequence shown here is derived from an EMBL/GenBank/DDBJ whole genome shotgun (WGS) entry which is preliminary data.</text>
</comment>
<sequence length="175" mass="19819">MCTLRLTMVPIIIAVVMRAAVDAQNCFGGIETFEKTSMVDFDKHFDPAGTLLQQSDQALTRDCVNLCKQQPQCLSFALDYTRFRCAAYSVNSVGRRDHIISTNTTNLFEKVCYKGVPREEYQKVCGLERLWAFERVKNSFLEGFEDSTLTNVGSKDECAKACLMETSFACRRADY</sequence>
<dbReference type="VEuPathDB" id="VectorBase:LDEU005861"/>
<dbReference type="InterPro" id="IPR003609">
    <property type="entry name" value="Pan_app"/>
</dbReference>
<accession>A0A443SF82</accession>
<dbReference type="Proteomes" id="UP000288716">
    <property type="component" value="Unassembled WGS sequence"/>
</dbReference>
<reference evidence="3 4" key="1">
    <citation type="journal article" date="2018" name="Gigascience">
        <title>Genomes of trombidid mites reveal novel predicted allergens and laterally-transferred genes associated with secondary metabolism.</title>
        <authorList>
            <person name="Dong X."/>
            <person name="Chaisiri K."/>
            <person name="Xia D."/>
            <person name="Armstrong S.D."/>
            <person name="Fang Y."/>
            <person name="Donnelly M.J."/>
            <person name="Kadowaki T."/>
            <person name="McGarry J.W."/>
            <person name="Darby A.C."/>
            <person name="Makepeace B.L."/>
        </authorList>
    </citation>
    <scope>NUCLEOTIDE SEQUENCE [LARGE SCALE GENOMIC DNA]</scope>
    <source>
        <strain evidence="3">UoL-UT</strain>
    </source>
</reference>
<dbReference type="Pfam" id="PF00024">
    <property type="entry name" value="PAN_1"/>
    <property type="match status" value="2"/>
</dbReference>
<dbReference type="AlphaFoldDB" id="A0A443SF82"/>
<dbReference type="SUPFAM" id="SSF57414">
    <property type="entry name" value="Hairpin loop containing domain-like"/>
    <property type="match status" value="2"/>
</dbReference>
<evidence type="ECO:0000313" key="3">
    <source>
        <dbReference type="EMBL" id="RWS26179.1"/>
    </source>
</evidence>
<dbReference type="PANTHER" id="PTHR47327">
    <property type="entry name" value="FI18240P1-RELATED"/>
    <property type="match status" value="1"/>
</dbReference>
<dbReference type="Gene3D" id="3.50.4.10">
    <property type="entry name" value="Hepatocyte Growth Factor"/>
    <property type="match status" value="1"/>
</dbReference>
<dbReference type="EMBL" id="NCKV01002986">
    <property type="protein sequence ID" value="RWS26179.1"/>
    <property type="molecule type" value="Genomic_DNA"/>
</dbReference>
<evidence type="ECO:0000259" key="2">
    <source>
        <dbReference type="PROSITE" id="PS50948"/>
    </source>
</evidence>
<dbReference type="OrthoDB" id="6430118at2759"/>
<dbReference type="InterPro" id="IPR052774">
    <property type="entry name" value="Celegans_DevNeuronal_Protein"/>
</dbReference>
<feature type="signal peptide" evidence="1">
    <location>
        <begin position="1"/>
        <end position="23"/>
    </location>
</feature>
<protein>
    <submittedName>
        <fullName evidence="3">PAN domain containing protein 1-like protein</fullName>
    </submittedName>
</protein>
<feature type="non-terminal residue" evidence="3">
    <location>
        <position position="175"/>
    </location>
</feature>
<dbReference type="GO" id="GO:0009653">
    <property type="term" value="P:anatomical structure morphogenesis"/>
    <property type="evidence" value="ECO:0007669"/>
    <property type="project" value="TreeGrafter"/>
</dbReference>
<organism evidence="3 4">
    <name type="scientific">Leptotrombidium deliense</name>
    <dbReference type="NCBI Taxonomy" id="299467"/>
    <lineage>
        <taxon>Eukaryota</taxon>
        <taxon>Metazoa</taxon>
        <taxon>Ecdysozoa</taxon>
        <taxon>Arthropoda</taxon>
        <taxon>Chelicerata</taxon>
        <taxon>Arachnida</taxon>
        <taxon>Acari</taxon>
        <taxon>Acariformes</taxon>
        <taxon>Trombidiformes</taxon>
        <taxon>Prostigmata</taxon>
        <taxon>Anystina</taxon>
        <taxon>Parasitengona</taxon>
        <taxon>Trombiculoidea</taxon>
        <taxon>Trombiculidae</taxon>
        <taxon>Leptotrombidium</taxon>
    </lineage>
</organism>
<dbReference type="STRING" id="299467.A0A443SF82"/>
<name>A0A443SF82_9ACAR</name>